<reference evidence="1 2" key="1">
    <citation type="submission" date="2024-01" db="EMBL/GenBank/DDBJ databases">
        <title>Genome assemblies of Stephania.</title>
        <authorList>
            <person name="Yang L."/>
        </authorList>
    </citation>
    <scope>NUCLEOTIDE SEQUENCE [LARGE SCALE GENOMIC DNA]</scope>
    <source>
        <strain evidence="1">QJT</strain>
        <tissue evidence="1">Leaf</tissue>
    </source>
</reference>
<protein>
    <submittedName>
        <fullName evidence="1">Uncharacterized protein</fullName>
    </submittedName>
</protein>
<dbReference type="AlphaFoldDB" id="A0AAP0ELE8"/>
<keyword evidence="2" id="KW-1185">Reference proteome</keyword>
<evidence type="ECO:0000313" key="1">
    <source>
        <dbReference type="EMBL" id="KAK9090894.1"/>
    </source>
</evidence>
<organism evidence="1 2">
    <name type="scientific">Stephania japonica</name>
    <dbReference type="NCBI Taxonomy" id="461633"/>
    <lineage>
        <taxon>Eukaryota</taxon>
        <taxon>Viridiplantae</taxon>
        <taxon>Streptophyta</taxon>
        <taxon>Embryophyta</taxon>
        <taxon>Tracheophyta</taxon>
        <taxon>Spermatophyta</taxon>
        <taxon>Magnoliopsida</taxon>
        <taxon>Ranunculales</taxon>
        <taxon>Menispermaceae</taxon>
        <taxon>Menispermoideae</taxon>
        <taxon>Cissampelideae</taxon>
        <taxon>Stephania</taxon>
    </lineage>
</organism>
<evidence type="ECO:0000313" key="2">
    <source>
        <dbReference type="Proteomes" id="UP001417504"/>
    </source>
</evidence>
<gene>
    <name evidence="1" type="ORF">Sjap_024071</name>
</gene>
<name>A0AAP0ELE8_9MAGN</name>
<comment type="caution">
    <text evidence="1">The sequence shown here is derived from an EMBL/GenBank/DDBJ whole genome shotgun (WGS) entry which is preliminary data.</text>
</comment>
<proteinExistence type="predicted"/>
<accession>A0AAP0ELE8</accession>
<sequence length="78" mass="9099">MDIVVEKDAKTDVIVEELSTLIEKYKEDIKIISRLPLEFVVHLRPESMHNTSERIFDTSAFLSFRCALDHPFKSPELH</sequence>
<dbReference type="EMBL" id="JBBNAE010000010">
    <property type="protein sequence ID" value="KAK9090894.1"/>
    <property type="molecule type" value="Genomic_DNA"/>
</dbReference>
<dbReference type="Proteomes" id="UP001417504">
    <property type="component" value="Unassembled WGS sequence"/>
</dbReference>